<gene>
    <name evidence="5" type="ORF">ACFP81_03870</name>
</gene>
<protein>
    <submittedName>
        <fullName evidence="5">Basic amino acid ABC transporter substrate-binding protein</fullName>
    </submittedName>
</protein>
<feature type="compositionally biased region" description="Low complexity" evidence="2">
    <location>
        <begin position="40"/>
        <end position="71"/>
    </location>
</feature>
<comment type="caution">
    <text evidence="5">The sequence shown here is derived from an EMBL/GenBank/DDBJ whole genome shotgun (WGS) entry which is preliminary data.</text>
</comment>
<evidence type="ECO:0000313" key="6">
    <source>
        <dbReference type="Proteomes" id="UP001596297"/>
    </source>
</evidence>
<dbReference type="CDD" id="cd13624">
    <property type="entry name" value="PBP2_Arg_Lys_His"/>
    <property type="match status" value="1"/>
</dbReference>
<keyword evidence="1" id="KW-0732">Signal</keyword>
<dbReference type="SMART" id="SM00062">
    <property type="entry name" value="PBPb"/>
    <property type="match status" value="1"/>
</dbReference>
<dbReference type="SMART" id="SM00079">
    <property type="entry name" value="PBPe"/>
    <property type="match status" value="1"/>
</dbReference>
<reference evidence="6" key="1">
    <citation type="journal article" date="2019" name="Int. J. Syst. Evol. Microbiol.">
        <title>The Global Catalogue of Microorganisms (GCM) 10K type strain sequencing project: providing services to taxonomists for standard genome sequencing and annotation.</title>
        <authorList>
            <consortium name="The Broad Institute Genomics Platform"/>
            <consortium name="The Broad Institute Genome Sequencing Center for Infectious Disease"/>
            <person name="Wu L."/>
            <person name="Ma J."/>
        </authorList>
    </citation>
    <scope>NUCLEOTIDE SEQUENCE [LARGE SCALE GENOMIC DNA]</scope>
    <source>
        <strain evidence="6">CGMCC 1.15772</strain>
    </source>
</reference>
<sequence length="304" mass="32417">MRIARDYGTIPAMNMQPYRFLSQIHVLALGIGLLTACNPTEPQATTPTSQPSTEPAATAPAPADAGSSTAGKQGGCMAQVREQGLRVVTSPDYPPYEFIDDKNEIDGFDIHMMEALGKAMGVPVKIEGQSFEGLIPSLLSGRADVIAAGLSITEERKKSVAFTMPYDQPKNILLVKSSDTSINGETTLAGKKIAVQIGSIQESVAKGIKGAEVKSYNLVTESMMALEGGQVDAMVVDDAVARNFLSTKTNLREAGELPSAPKALAVRPDCTDLVQELDAAFEKIKADGQLDALKKQWFDQSVIE</sequence>
<evidence type="ECO:0000256" key="2">
    <source>
        <dbReference type="SAM" id="MobiDB-lite"/>
    </source>
</evidence>
<accession>A0ABW1YAP8</accession>
<dbReference type="Gene3D" id="3.40.190.10">
    <property type="entry name" value="Periplasmic binding protein-like II"/>
    <property type="match status" value="2"/>
</dbReference>
<dbReference type="InterPro" id="IPR001320">
    <property type="entry name" value="Iontro_rcpt_C"/>
</dbReference>
<dbReference type="Proteomes" id="UP001596297">
    <property type="component" value="Unassembled WGS sequence"/>
</dbReference>
<dbReference type="Pfam" id="PF00497">
    <property type="entry name" value="SBP_bac_3"/>
    <property type="match status" value="1"/>
</dbReference>
<dbReference type="EMBL" id="JBHSWD010000001">
    <property type="protein sequence ID" value="MFC6591248.1"/>
    <property type="molecule type" value="Genomic_DNA"/>
</dbReference>
<evidence type="ECO:0000259" key="3">
    <source>
        <dbReference type="SMART" id="SM00062"/>
    </source>
</evidence>
<dbReference type="SUPFAM" id="SSF53850">
    <property type="entry name" value="Periplasmic binding protein-like II"/>
    <property type="match status" value="1"/>
</dbReference>
<evidence type="ECO:0000256" key="1">
    <source>
        <dbReference type="ARBA" id="ARBA00022729"/>
    </source>
</evidence>
<dbReference type="RefSeq" id="WP_380082254.1">
    <property type="nucleotide sequence ID" value="NZ_JBHSWD010000001.1"/>
</dbReference>
<feature type="region of interest" description="Disordered" evidence="2">
    <location>
        <begin position="40"/>
        <end position="75"/>
    </location>
</feature>
<keyword evidence="6" id="KW-1185">Reference proteome</keyword>
<organism evidence="5 6">
    <name type="scientific">Deinococcus lacus</name>
    <dbReference type="NCBI Taxonomy" id="392561"/>
    <lineage>
        <taxon>Bacteria</taxon>
        <taxon>Thermotogati</taxon>
        <taxon>Deinococcota</taxon>
        <taxon>Deinococci</taxon>
        <taxon>Deinococcales</taxon>
        <taxon>Deinococcaceae</taxon>
        <taxon>Deinococcus</taxon>
    </lineage>
</organism>
<dbReference type="PANTHER" id="PTHR35936">
    <property type="entry name" value="MEMBRANE-BOUND LYTIC MUREIN TRANSGLYCOSYLASE F"/>
    <property type="match status" value="1"/>
</dbReference>
<dbReference type="InterPro" id="IPR001638">
    <property type="entry name" value="Solute-binding_3/MltF_N"/>
</dbReference>
<feature type="domain" description="Solute-binding protein family 3/N-terminal" evidence="3">
    <location>
        <begin position="84"/>
        <end position="301"/>
    </location>
</feature>
<feature type="domain" description="Ionotropic glutamate receptor C-terminal" evidence="4">
    <location>
        <begin position="84"/>
        <end position="300"/>
    </location>
</feature>
<evidence type="ECO:0000313" key="5">
    <source>
        <dbReference type="EMBL" id="MFC6591248.1"/>
    </source>
</evidence>
<proteinExistence type="predicted"/>
<evidence type="ECO:0000259" key="4">
    <source>
        <dbReference type="SMART" id="SM00079"/>
    </source>
</evidence>
<name>A0ABW1YAP8_9DEIO</name>
<dbReference type="PANTHER" id="PTHR35936:SF17">
    <property type="entry name" value="ARGININE-BINDING EXTRACELLULAR PROTEIN ARTP"/>
    <property type="match status" value="1"/>
</dbReference>